<proteinExistence type="predicted"/>
<dbReference type="EMBL" id="BMAU01021438">
    <property type="protein sequence ID" value="GFY36776.1"/>
    <property type="molecule type" value="Genomic_DNA"/>
</dbReference>
<organism evidence="1 2">
    <name type="scientific">Trichonephila clavipes</name>
    <name type="common">Golden silk orbweaver</name>
    <name type="synonym">Nephila clavipes</name>
    <dbReference type="NCBI Taxonomy" id="2585209"/>
    <lineage>
        <taxon>Eukaryota</taxon>
        <taxon>Metazoa</taxon>
        <taxon>Ecdysozoa</taxon>
        <taxon>Arthropoda</taxon>
        <taxon>Chelicerata</taxon>
        <taxon>Arachnida</taxon>
        <taxon>Araneae</taxon>
        <taxon>Araneomorphae</taxon>
        <taxon>Entelegynae</taxon>
        <taxon>Araneoidea</taxon>
        <taxon>Nephilidae</taxon>
        <taxon>Trichonephila</taxon>
    </lineage>
</organism>
<protein>
    <submittedName>
        <fullName evidence="1">Uncharacterized protein</fullName>
    </submittedName>
</protein>
<reference evidence="1" key="1">
    <citation type="submission" date="2020-08" db="EMBL/GenBank/DDBJ databases">
        <title>Multicomponent nature underlies the extraordinary mechanical properties of spider dragline silk.</title>
        <authorList>
            <person name="Kono N."/>
            <person name="Nakamura H."/>
            <person name="Mori M."/>
            <person name="Yoshida Y."/>
            <person name="Ohtoshi R."/>
            <person name="Malay A.D."/>
            <person name="Moran D.A.P."/>
            <person name="Tomita M."/>
            <person name="Numata K."/>
            <person name="Arakawa K."/>
        </authorList>
    </citation>
    <scope>NUCLEOTIDE SEQUENCE</scope>
</reference>
<evidence type="ECO:0000313" key="1">
    <source>
        <dbReference type="EMBL" id="GFY36776.1"/>
    </source>
</evidence>
<keyword evidence="2" id="KW-1185">Reference proteome</keyword>
<comment type="caution">
    <text evidence="1">The sequence shown here is derived from an EMBL/GenBank/DDBJ whole genome shotgun (WGS) entry which is preliminary data.</text>
</comment>
<evidence type="ECO:0000313" key="2">
    <source>
        <dbReference type="Proteomes" id="UP000887159"/>
    </source>
</evidence>
<dbReference type="Proteomes" id="UP000887159">
    <property type="component" value="Unassembled WGS sequence"/>
</dbReference>
<name>A0A8X6WN71_TRICX</name>
<sequence length="104" mass="11779">MMKRESPSNAGLSGGRRWEVILKMSIRSSDFVKERKIYKSRDRRATPGHAAKNKQVDIPGEEKVVRHIRSGVAEKGRNSHGDVISYRSKESFLLDGRGVTQIEK</sequence>
<gene>
    <name evidence="1" type="ORF">TNCV_2567381</name>
</gene>
<accession>A0A8X6WN71</accession>
<dbReference type="AlphaFoldDB" id="A0A8X6WN71"/>